<dbReference type="Proteomes" id="UP000000361">
    <property type="component" value="Chromosome 1"/>
</dbReference>
<proteinExistence type="predicted"/>
<evidence type="ECO:0000313" key="2">
    <source>
        <dbReference type="Proteomes" id="UP000000361"/>
    </source>
</evidence>
<protein>
    <submittedName>
        <fullName evidence="1">Uncharacterized protein</fullName>
    </submittedName>
</protein>
<name>A1AYW7_PARDP</name>
<gene>
    <name evidence="1" type="ordered locus">Pden_0347</name>
</gene>
<dbReference type="EMBL" id="CP000489">
    <property type="protein sequence ID" value="ABL68461.1"/>
    <property type="molecule type" value="Genomic_DNA"/>
</dbReference>
<dbReference type="EnsemblBacteria" id="ABL68461">
    <property type="protein sequence ID" value="ABL68461"/>
    <property type="gene ID" value="Pden_0347"/>
</dbReference>
<dbReference type="STRING" id="318586.Pden_0347"/>
<accession>A1AYW7</accession>
<sequence length="119" mass="13329">MLPRPGQPESPCWSWFFGLRIPRPVGNALPIHAEGTAMTETARLNARVEALESIVISMLQLAEDRDSDLHKHIIQRLNKAIRETDEADGIPEEDTDAEKPVALTSKCIKAIRDQFKARS</sequence>
<keyword evidence="2" id="KW-1185">Reference proteome</keyword>
<dbReference type="AlphaFoldDB" id="A1AYW7"/>
<dbReference type="KEGG" id="pde:Pden_0347"/>
<organism evidence="1 2">
    <name type="scientific">Paracoccus denitrificans (strain Pd 1222)</name>
    <dbReference type="NCBI Taxonomy" id="318586"/>
    <lineage>
        <taxon>Bacteria</taxon>
        <taxon>Pseudomonadati</taxon>
        <taxon>Pseudomonadota</taxon>
        <taxon>Alphaproteobacteria</taxon>
        <taxon>Rhodobacterales</taxon>
        <taxon>Paracoccaceae</taxon>
        <taxon>Paracoccus</taxon>
    </lineage>
</organism>
<reference evidence="2" key="1">
    <citation type="submission" date="2006-12" db="EMBL/GenBank/DDBJ databases">
        <title>Complete sequence of chromosome 1 of Paracoccus denitrificans PD1222.</title>
        <authorList>
            <person name="Copeland A."/>
            <person name="Lucas S."/>
            <person name="Lapidus A."/>
            <person name="Barry K."/>
            <person name="Detter J.C."/>
            <person name="Glavina del Rio T."/>
            <person name="Hammon N."/>
            <person name="Israni S."/>
            <person name="Dalin E."/>
            <person name="Tice H."/>
            <person name="Pitluck S."/>
            <person name="Munk A.C."/>
            <person name="Brettin T."/>
            <person name="Bruce D."/>
            <person name="Han C."/>
            <person name="Tapia R."/>
            <person name="Gilna P."/>
            <person name="Schmutz J."/>
            <person name="Larimer F."/>
            <person name="Land M."/>
            <person name="Hauser L."/>
            <person name="Kyrpides N."/>
            <person name="Lykidis A."/>
            <person name="Spiro S."/>
            <person name="Richardson D.J."/>
            <person name="Moir J.W.B."/>
            <person name="Ferguson S.J."/>
            <person name="van Spanning R.J.M."/>
            <person name="Richardson P."/>
        </authorList>
    </citation>
    <scope>NUCLEOTIDE SEQUENCE [LARGE SCALE GENOMIC DNA]</scope>
    <source>
        <strain evidence="2">Pd 1222</strain>
    </source>
</reference>
<evidence type="ECO:0000313" key="1">
    <source>
        <dbReference type="EMBL" id="ABL68461.1"/>
    </source>
</evidence>
<dbReference type="HOGENOM" id="CLU_2059106_0_0_5"/>